<keyword evidence="5 7" id="KW-0238">DNA-binding</keyword>
<dbReference type="Proteomes" id="UP000632659">
    <property type="component" value="Unassembled WGS sequence"/>
</dbReference>
<evidence type="ECO:0000256" key="4">
    <source>
        <dbReference type="ARBA" id="ARBA00023015"/>
    </source>
</evidence>
<dbReference type="SUPFAM" id="SSF89447">
    <property type="entry name" value="AbrB/MazE/MraZ-like"/>
    <property type="match status" value="1"/>
</dbReference>
<dbReference type="GO" id="GO:0003700">
    <property type="term" value="F:DNA-binding transcription factor activity"/>
    <property type="evidence" value="ECO:0007669"/>
    <property type="project" value="UniProtKB-UniRule"/>
</dbReference>
<organism evidence="9 10">
    <name type="scientific">Massiliimalia timonensis</name>
    <dbReference type="NCBI Taxonomy" id="1987501"/>
    <lineage>
        <taxon>Bacteria</taxon>
        <taxon>Bacillati</taxon>
        <taxon>Bacillota</taxon>
        <taxon>Clostridia</taxon>
        <taxon>Eubacteriales</taxon>
        <taxon>Oscillospiraceae</taxon>
        <taxon>Massiliimalia</taxon>
    </lineage>
</organism>
<dbReference type="HAMAP" id="MF_01008">
    <property type="entry name" value="MraZ"/>
    <property type="match status" value="1"/>
</dbReference>
<dbReference type="PANTHER" id="PTHR34701">
    <property type="entry name" value="TRANSCRIPTIONAL REGULATOR MRAZ"/>
    <property type="match status" value="1"/>
</dbReference>
<dbReference type="InterPro" id="IPR003444">
    <property type="entry name" value="MraZ"/>
</dbReference>
<name>A0A8J6TQU6_9FIRM</name>
<dbReference type="AlphaFoldDB" id="A0A8J6TQU6"/>
<evidence type="ECO:0000256" key="5">
    <source>
        <dbReference type="ARBA" id="ARBA00023125"/>
    </source>
</evidence>
<dbReference type="PROSITE" id="PS51740">
    <property type="entry name" value="SPOVT_ABRB"/>
    <property type="match status" value="2"/>
</dbReference>
<evidence type="ECO:0000256" key="1">
    <source>
        <dbReference type="ARBA" id="ARBA00013860"/>
    </source>
</evidence>
<keyword evidence="2 7" id="KW-0963">Cytoplasm</keyword>
<dbReference type="InterPro" id="IPR038619">
    <property type="entry name" value="MraZ_sf"/>
</dbReference>
<feature type="domain" description="SpoVT-AbrB" evidence="8">
    <location>
        <begin position="75"/>
        <end position="118"/>
    </location>
</feature>
<dbReference type="OrthoDB" id="9807753at2"/>
<dbReference type="GO" id="GO:0000976">
    <property type="term" value="F:transcription cis-regulatory region binding"/>
    <property type="evidence" value="ECO:0007669"/>
    <property type="project" value="TreeGrafter"/>
</dbReference>
<evidence type="ECO:0000313" key="9">
    <source>
        <dbReference type="EMBL" id="MBC8609716.1"/>
    </source>
</evidence>
<dbReference type="GO" id="GO:0009295">
    <property type="term" value="C:nucleoid"/>
    <property type="evidence" value="ECO:0007669"/>
    <property type="project" value="UniProtKB-SubCell"/>
</dbReference>
<evidence type="ECO:0000256" key="6">
    <source>
        <dbReference type="ARBA" id="ARBA00023163"/>
    </source>
</evidence>
<dbReference type="InterPro" id="IPR020603">
    <property type="entry name" value="MraZ_dom"/>
</dbReference>
<dbReference type="NCBIfam" id="TIGR00242">
    <property type="entry name" value="division/cell wall cluster transcriptional repressor MraZ"/>
    <property type="match status" value="1"/>
</dbReference>
<dbReference type="GO" id="GO:0005737">
    <property type="term" value="C:cytoplasm"/>
    <property type="evidence" value="ECO:0007669"/>
    <property type="project" value="UniProtKB-UniRule"/>
</dbReference>
<comment type="subcellular location">
    <subcellularLocation>
        <location evidence="7">Cytoplasm</location>
        <location evidence="7">Nucleoid</location>
    </subcellularLocation>
</comment>
<dbReference type="PANTHER" id="PTHR34701:SF1">
    <property type="entry name" value="TRANSCRIPTIONAL REGULATOR MRAZ"/>
    <property type="match status" value="1"/>
</dbReference>
<dbReference type="CDD" id="cd16321">
    <property type="entry name" value="MraZ_C"/>
    <property type="match status" value="1"/>
</dbReference>
<dbReference type="InterPro" id="IPR007159">
    <property type="entry name" value="SpoVT-AbrB_dom"/>
</dbReference>
<accession>A0A8J6TQU6</accession>
<dbReference type="Gene3D" id="3.40.1550.20">
    <property type="entry name" value="Transcriptional regulator MraZ domain"/>
    <property type="match status" value="1"/>
</dbReference>
<evidence type="ECO:0000259" key="8">
    <source>
        <dbReference type="PROSITE" id="PS51740"/>
    </source>
</evidence>
<evidence type="ECO:0000256" key="3">
    <source>
        <dbReference type="ARBA" id="ARBA00022737"/>
    </source>
</evidence>
<dbReference type="GO" id="GO:2000143">
    <property type="term" value="P:negative regulation of DNA-templated transcription initiation"/>
    <property type="evidence" value="ECO:0007669"/>
    <property type="project" value="TreeGrafter"/>
</dbReference>
<dbReference type="InterPro" id="IPR035642">
    <property type="entry name" value="MraZ_N"/>
</dbReference>
<protein>
    <recommendedName>
        <fullName evidence="1 7">Transcriptional regulator MraZ</fullName>
    </recommendedName>
</protein>
<dbReference type="InterPro" id="IPR037914">
    <property type="entry name" value="SpoVT-AbrB_sf"/>
</dbReference>
<dbReference type="InterPro" id="IPR035644">
    <property type="entry name" value="MraZ_C"/>
</dbReference>
<gene>
    <name evidence="7 9" type="primary">mraZ</name>
    <name evidence="9" type="ORF">H8702_01095</name>
</gene>
<comment type="caution">
    <text evidence="9">The sequence shown here is derived from an EMBL/GenBank/DDBJ whole genome shotgun (WGS) entry which is preliminary data.</text>
</comment>
<evidence type="ECO:0000313" key="10">
    <source>
        <dbReference type="Proteomes" id="UP000632659"/>
    </source>
</evidence>
<keyword evidence="10" id="KW-1185">Reference proteome</keyword>
<keyword evidence="3" id="KW-0677">Repeat</keyword>
<keyword evidence="6 7" id="KW-0804">Transcription</keyword>
<reference evidence="9" key="1">
    <citation type="submission" date="2020-08" db="EMBL/GenBank/DDBJ databases">
        <title>Genome public.</title>
        <authorList>
            <person name="Liu C."/>
            <person name="Sun Q."/>
        </authorList>
    </citation>
    <scope>NUCLEOTIDE SEQUENCE</scope>
    <source>
        <strain evidence="9">NSJ-15</strain>
    </source>
</reference>
<dbReference type="EMBL" id="JACRTL010000001">
    <property type="protein sequence ID" value="MBC8609716.1"/>
    <property type="molecule type" value="Genomic_DNA"/>
</dbReference>
<comment type="similarity">
    <text evidence="7">Belongs to the MraZ family.</text>
</comment>
<evidence type="ECO:0000256" key="7">
    <source>
        <dbReference type="HAMAP-Rule" id="MF_01008"/>
    </source>
</evidence>
<comment type="subunit">
    <text evidence="7">Forms oligomers.</text>
</comment>
<sequence length="140" mass="15829">MLSGEYNYTIDAKGRLNFPAKLREELGEKLILAKSLTDTCLNVYSVDKFDELVEKIDALPMAKARNIRRHLFSSTVEVIPDKQGRILVPQNLREYCGLKKDVVIVGVSQNCEIWSQENWGSVMETIDAENLAEIVDELGI</sequence>
<keyword evidence="4 7" id="KW-0805">Transcription regulation</keyword>
<proteinExistence type="inferred from homology"/>
<dbReference type="CDD" id="cd16320">
    <property type="entry name" value="MraZ_N"/>
    <property type="match status" value="1"/>
</dbReference>
<dbReference type="RefSeq" id="WP_093988150.1">
    <property type="nucleotide sequence ID" value="NZ_FYDD01000003.1"/>
</dbReference>
<evidence type="ECO:0000256" key="2">
    <source>
        <dbReference type="ARBA" id="ARBA00022490"/>
    </source>
</evidence>
<feature type="domain" description="SpoVT-AbrB" evidence="8">
    <location>
        <begin position="5"/>
        <end position="48"/>
    </location>
</feature>
<dbReference type="Pfam" id="PF02381">
    <property type="entry name" value="MraZ"/>
    <property type="match status" value="2"/>
</dbReference>